<dbReference type="InterPro" id="IPR029787">
    <property type="entry name" value="Nucleotide_cyclase"/>
</dbReference>
<dbReference type="CDD" id="cd17214">
    <property type="entry name" value="RA_CYR1_like"/>
    <property type="match status" value="1"/>
</dbReference>
<evidence type="ECO:0000259" key="19">
    <source>
        <dbReference type="PROSITE" id="PS50200"/>
    </source>
</evidence>
<dbReference type="Pfam" id="PF08509">
    <property type="entry name" value="Ad_cyc_g-alpha"/>
    <property type="match status" value="1"/>
</dbReference>
<sequence length="2276" mass="250837">MTRNEPFNRIGSITSSSRSKIRGSSSSSSSSNNRSRSRRSKSNDDSPSTASAMSSTYSAVTVRSSSPSKSQSPSPSTASTTPAPASASTISTPIPTHSPTPNPAPNVDTLTPTPSSSAAAAPVATASPAVAAAPTSNTSTFSSTPRQQPTPTPSARPSADGNASLSNPWSSFKDEPQLSPTATNFAPRAGANAHPKDRRMSDLTNYRRELAVLETSRVPQIHQIPPTGGASPQIAPWMNQPGSPSTSSNMPTTFFNDSSDNLSLASQLSPGHQISNRQPHQLQYPSHPSQHDAPEASYFDGRRPSAASILTASSQGSKTSITRGGFRKLQGFFGEEFPGRDSSDGSLPTSLAGKDQRGRSYSHSRPIHRDRNYSNATDHTRDASPSSSRPRTPVPAPEVVPFLYQDNSDIARYGEAPVRDIMTGPDRERYVGDGSSQIPPKTSSSSRSGHSIVHLPGHHRHHKSNDDPRTLRPTMSRDDTAIGTQMSRDRGGSSAMYSTKSRGQSPTPSTRSAGMTWSTKSSQVDGQTSPGHHHGKRGIFGRLRRHHKDKDDIAKLRDLPQSTRSLQPKTSKPDLHRPSDVSTTTLPFSGTFGPGEMSDIPDLRPNPGQRGATFNNKFPFAKKPRTHRPQDYVDDAIGPTDRNDPNNIYHLDTNLNDMEGILTKPPPLTPMDTSFVSNVEPERHDSIISTAPKGRWDAPDSWAVRRNTEDNSYHGPEPDEIGSPPRPEEKASPYCIRIFRSDGTFSTHSMPLDSNVTDVISQVIKKTYVVDGLENYHIILKKHDLIRVLTPPERPLLMQKRLLQQVGYEEKDRIEDLGREDNSYLCRFMFLSARESDFHAKTTDMGLARAQKLNYVDLSGRNLVTIPISLYSKAMEIISLNLSRNLSLDVPRDFIQSCKHLRDIKFNNNEARKLPPSLSRANRLTFLDVANNRLEQLEHAELNSLTGMLKMNLANNRLKHLPSYFGAYQSLRSLNISSNFLDKFPTFLCNLTSLVDLDLSFNAIATIPHEIGGLKNLEKLLITNNRLTHAVPASFGQLVSLRELDIKYNGISSIDIISELPKLETLSADHNCVSAFVGQFESLRQLKLNSNPLNKFEIVAPVPTLKILNLSNAQLASIDSSFVNMVNLEHLILDKNYFVSLPQEIGTLSRLEHFSIANNSVGELPAQIGCLTELRVLNVRGNNISKLPMELWWANRLETFNASSNVLEHFPKPASRAPRIPGEESQPAPPPVNGRAAPLGTLSATASSEELSDDRRPSQNSSTLLSVGPSPLNAGDRKSSVVSVYGKGGRKTSVVSRSATPSAPTQTVNTRKDSGMSSRLNNTFAGSLRNLHLADNRLDDDVFDQITLLAELRVLNLSYNDEISDMPQRSIKNWPQLVELYLSGNALTTLPADDLEESSLLQALYINGNRFTNLPADISRAKNLAVLDCGSNYLKYNISNVPYDWNWNLNPNLRYLNLSGNKRLEIKQTNTGPLGPGAVNREEYTDFSRLLNLRILGLMDVTLTQPSIPDQSEDRRVRTSGSLAGHLPYGMADTLGKHEHLSTVDLVVPRFNSSETEMLLGLFDGQALSSGGSKIAKYLHENFGHIFAGELKQLKTRSNETPVDALRRSFLQLNKDLVTIAIQQSDERPLKTHRGSGQPVILTKEDLNSGGVATVVYLQSTELYVANVGDAQAMVIQTDGTHKMLTRKHDPAEPNERSRIREAGGWVSRNGRLNDLLQVSRAFGYVDLMPAVQAAPYVSNMTIREQDDIILIATGELWEYLTPGLVTDIARAERQDLMRAAQKLRDLAIAYGASGKIMVMMISVADLKRRVERSRLHRGASMSLYPSGIPDDAQVLNTRRGRRTKGDVLDSSLNRLEAEIPAPTGNVSIVFTDIKNSTTLWEMYPSAMRSAIKLHNEVMRRQLRRIGGYEVKTEGDAFMVSFPTATSALLWTFAVQMQLLDVNWPSEVLNSVSCQPVYDKDNSLIFKGLSVRMGIHFGDCVSETDPVTRRMDYFGPMVNKAARISAVADGGQITVSTDFISEIQRCLENYQDTDRGNASGSEDTFDEETYASAIRKDLRSLTSQGFEVKEMGEKKLKGLENPEVVYSLYPHALAGRIEFHLQHERKEEGGGGGGDKPAVLAPGAELSIDPDAIWTLWRISLRLEMLCSSLEGNDAPGLQPPETELLERMKQRGGEVTDRFLLNFLEHQVSRIETCISTLAMRHLATGGGPIKELEDLQGPMTAILDMFMAQRKELERYRRKYGALPSPSSSEDEDDDDDDDDDPDTEEGSDTEQEL</sequence>
<feature type="region of interest" description="Disordered" evidence="17">
    <location>
        <begin position="1"/>
        <end position="202"/>
    </location>
</feature>
<dbReference type="GO" id="GO:0006171">
    <property type="term" value="P:cAMP biosynthetic process"/>
    <property type="evidence" value="ECO:0007669"/>
    <property type="project" value="UniProtKB-KW"/>
</dbReference>
<evidence type="ECO:0000256" key="9">
    <source>
        <dbReference type="ARBA" id="ARBA00022737"/>
    </source>
</evidence>
<feature type="domain" description="Ras-associating" evidence="19">
    <location>
        <begin position="732"/>
        <end position="823"/>
    </location>
</feature>
<evidence type="ECO:0000256" key="5">
    <source>
        <dbReference type="ARBA" id="ARBA00012201"/>
    </source>
</evidence>
<feature type="compositionally biased region" description="Low complexity" evidence="17">
    <location>
        <begin position="45"/>
        <end position="95"/>
    </location>
</feature>
<dbReference type="FunFam" id="3.60.40.10:FF:000055">
    <property type="entry name" value="Adenylate cyclase AcyA"/>
    <property type="match status" value="1"/>
</dbReference>
<feature type="region of interest" description="Disordered" evidence="17">
    <location>
        <begin position="2239"/>
        <end position="2276"/>
    </location>
</feature>
<gene>
    <name evidence="21" type="ORF">FSUBG_10094</name>
</gene>
<dbReference type="Pfam" id="PF23010">
    <property type="entry name" value="RA_3"/>
    <property type="match status" value="1"/>
</dbReference>
<keyword evidence="7" id="KW-0433">Leucine-rich repeat</keyword>
<dbReference type="SMART" id="SM00364">
    <property type="entry name" value="LRR_BAC"/>
    <property type="match status" value="8"/>
</dbReference>
<feature type="compositionally biased region" description="Basic and acidic residues" evidence="17">
    <location>
        <begin position="549"/>
        <end position="558"/>
    </location>
</feature>
<evidence type="ECO:0000256" key="12">
    <source>
        <dbReference type="ARBA" id="ARBA00022842"/>
    </source>
</evidence>
<feature type="domain" description="Guanylate cyclase" evidence="18">
    <location>
        <begin position="1868"/>
        <end position="2005"/>
    </location>
</feature>
<feature type="region of interest" description="Disordered" evidence="17">
    <location>
        <begin position="1211"/>
        <end position="1319"/>
    </location>
</feature>
<dbReference type="RefSeq" id="XP_036534400.1">
    <property type="nucleotide sequence ID" value="XM_036674638.1"/>
</dbReference>
<dbReference type="SMART" id="SM00369">
    <property type="entry name" value="LRR_TYP"/>
    <property type="match status" value="10"/>
</dbReference>
<dbReference type="OrthoDB" id="2021138at2759"/>
<evidence type="ECO:0000256" key="2">
    <source>
        <dbReference type="ARBA" id="ARBA00001946"/>
    </source>
</evidence>
<organism evidence="21 22">
    <name type="scientific">Gibberella subglutinans</name>
    <name type="common">Fusarium subglutinans</name>
    <dbReference type="NCBI Taxonomy" id="42677"/>
    <lineage>
        <taxon>Eukaryota</taxon>
        <taxon>Fungi</taxon>
        <taxon>Dikarya</taxon>
        <taxon>Ascomycota</taxon>
        <taxon>Pezizomycotina</taxon>
        <taxon>Sordariomycetes</taxon>
        <taxon>Hypocreomycetidae</taxon>
        <taxon>Hypocreales</taxon>
        <taxon>Nectriaceae</taxon>
        <taxon>Fusarium</taxon>
        <taxon>Fusarium fujikuroi species complex</taxon>
    </lineage>
</organism>
<dbReference type="GeneID" id="59309356"/>
<dbReference type="InterPro" id="IPR001611">
    <property type="entry name" value="Leu-rich_rpt"/>
</dbReference>
<dbReference type="Pfam" id="PF00481">
    <property type="entry name" value="PP2C"/>
    <property type="match status" value="1"/>
</dbReference>
<dbReference type="SMART" id="SM00314">
    <property type="entry name" value="RA"/>
    <property type="match status" value="1"/>
</dbReference>
<dbReference type="InterPro" id="IPR000159">
    <property type="entry name" value="RA_dom"/>
</dbReference>
<evidence type="ECO:0000256" key="3">
    <source>
        <dbReference type="ARBA" id="ARBA00003896"/>
    </source>
</evidence>
<comment type="function">
    <text evidence="3">Plays essential roles in regulation of cellular metabolism by catalyzing the synthesis of a second messenger, cAMP.</text>
</comment>
<evidence type="ECO:0000256" key="14">
    <source>
        <dbReference type="ARBA" id="ARBA00023239"/>
    </source>
</evidence>
<comment type="catalytic activity">
    <reaction evidence="1">
        <text>ATP = 3',5'-cyclic AMP + diphosphate</text>
        <dbReference type="Rhea" id="RHEA:15389"/>
        <dbReference type="ChEBI" id="CHEBI:30616"/>
        <dbReference type="ChEBI" id="CHEBI:33019"/>
        <dbReference type="ChEBI" id="CHEBI:58165"/>
        <dbReference type="EC" id="4.6.1.1"/>
    </reaction>
</comment>
<keyword evidence="12" id="KW-0460">Magnesium</keyword>
<dbReference type="InterPro" id="IPR050216">
    <property type="entry name" value="LRR_domain-containing"/>
</dbReference>
<dbReference type="Gene3D" id="3.80.10.10">
    <property type="entry name" value="Ribonuclease Inhibitor"/>
    <property type="match status" value="3"/>
</dbReference>
<dbReference type="SMART" id="SM00044">
    <property type="entry name" value="CYCc"/>
    <property type="match status" value="1"/>
</dbReference>
<dbReference type="EC" id="4.6.1.1" evidence="5"/>
<dbReference type="PANTHER" id="PTHR48051:SF1">
    <property type="entry name" value="RAS SUPPRESSOR PROTEIN 1"/>
    <property type="match status" value="1"/>
</dbReference>
<evidence type="ECO:0000256" key="11">
    <source>
        <dbReference type="ARBA" id="ARBA00022840"/>
    </source>
</evidence>
<evidence type="ECO:0000259" key="18">
    <source>
        <dbReference type="PROSITE" id="PS50125"/>
    </source>
</evidence>
<evidence type="ECO:0000313" key="21">
    <source>
        <dbReference type="EMBL" id="KAF5592616.1"/>
    </source>
</evidence>
<dbReference type="PROSITE" id="PS50200">
    <property type="entry name" value="RA"/>
    <property type="match status" value="1"/>
</dbReference>
<feature type="compositionally biased region" description="Polar residues" evidence="17">
    <location>
        <begin position="560"/>
        <end position="570"/>
    </location>
</feature>
<dbReference type="CDD" id="cd00143">
    <property type="entry name" value="PP2Cc"/>
    <property type="match status" value="1"/>
</dbReference>
<dbReference type="FunFam" id="3.80.10.10:FF:000408">
    <property type="entry name" value="Adenylate cyclase"/>
    <property type="match status" value="1"/>
</dbReference>
<dbReference type="FunFam" id="3.80.10.10:FF:000305">
    <property type="entry name" value="Adenylate cyclase AcyA"/>
    <property type="match status" value="1"/>
</dbReference>
<evidence type="ECO:0000256" key="6">
    <source>
        <dbReference type="ARBA" id="ARBA00021420"/>
    </source>
</evidence>
<keyword evidence="10" id="KW-0547">Nucleotide-binding</keyword>
<feature type="compositionally biased region" description="Acidic residues" evidence="17">
    <location>
        <begin position="2251"/>
        <end position="2276"/>
    </location>
</feature>
<feature type="region of interest" description="Disordered" evidence="17">
    <location>
        <begin position="221"/>
        <end position="300"/>
    </location>
</feature>
<feature type="compositionally biased region" description="Low complexity" evidence="17">
    <location>
        <begin position="8"/>
        <end position="34"/>
    </location>
</feature>
<comment type="caution">
    <text evidence="21">The sequence shown here is derived from an EMBL/GenBank/DDBJ whole genome shotgun (WGS) entry which is preliminary data.</text>
</comment>
<evidence type="ECO:0000259" key="20">
    <source>
        <dbReference type="PROSITE" id="PS51746"/>
    </source>
</evidence>
<dbReference type="GO" id="GO:0004016">
    <property type="term" value="F:adenylate cyclase activity"/>
    <property type="evidence" value="ECO:0007669"/>
    <property type="project" value="UniProtKB-EC"/>
</dbReference>
<dbReference type="Gene3D" id="3.30.70.1230">
    <property type="entry name" value="Nucleotide cyclase"/>
    <property type="match status" value="1"/>
</dbReference>
<feature type="compositionally biased region" description="Low complexity" evidence="17">
    <location>
        <begin position="111"/>
        <end position="147"/>
    </location>
</feature>
<evidence type="ECO:0000313" key="22">
    <source>
        <dbReference type="Proteomes" id="UP000547976"/>
    </source>
</evidence>
<evidence type="ECO:0000256" key="10">
    <source>
        <dbReference type="ARBA" id="ARBA00022741"/>
    </source>
</evidence>
<dbReference type="SMART" id="SM00789">
    <property type="entry name" value="Ad_cyc_g-alpha"/>
    <property type="match status" value="1"/>
</dbReference>
<dbReference type="Gene3D" id="3.60.40.10">
    <property type="entry name" value="PPM-type phosphatase domain"/>
    <property type="match status" value="1"/>
</dbReference>
<keyword evidence="14" id="KW-0456">Lyase</keyword>
<evidence type="ECO:0000256" key="13">
    <source>
        <dbReference type="ARBA" id="ARBA00022998"/>
    </source>
</evidence>
<dbReference type="GO" id="GO:0035556">
    <property type="term" value="P:intracellular signal transduction"/>
    <property type="evidence" value="ECO:0007669"/>
    <property type="project" value="InterPro"/>
</dbReference>
<feature type="region of interest" description="Disordered" evidence="17">
    <location>
        <begin position="414"/>
        <end position="646"/>
    </location>
</feature>
<evidence type="ECO:0000256" key="4">
    <source>
        <dbReference type="ARBA" id="ARBA00005381"/>
    </source>
</evidence>
<feature type="region of interest" description="Disordered" evidence="17">
    <location>
        <begin position="707"/>
        <end position="729"/>
    </location>
</feature>
<reference evidence="21 22" key="1">
    <citation type="submission" date="2020-05" db="EMBL/GenBank/DDBJ databases">
        <title>Identification and distribution of gene clusters putatively required for synthesis of sphingolipid metabolism inhibitors in phylogenetically diverse species of the filamentous fungus Fusarium.</title>
        <authorList>
            <person name="Kim H.-S."/>
            <person name="Busman M."/>
            <person name="Brown D.W."/>
            <person name="Divon H."/>
            <person name="Uhlig S."/>
            <person name="Proctor R.H."/>
        </authorList>
    </citation>
    <scope>NUCLEOTIDE SEQUENCE [LARGE SCALE GENOMIC DNA]</scope>
    <source>
        <strain evidence="21 22">NRRL 66333</strain>
    </source>
</reference>
<name>A0A8H5P9J3_GIBSU</name>
<keyword evidence="13" id="KW-0115">cAMP biosynthesis</keyword>
<keyword evidence="11" id="KW-0067">ATP-binding</keyword>
<evidence type="ECO:0000256" key="1">
    <source>
        <dbReference type="ARBA" id="ARBA00001593"/>
    </source>
</evidence>
<feature type="compositionally biased region" description="Basic and acidic residues" evidence="17">
    <location>
        <begin position="367"/>
        <end position="382"/>
    </location>
</feature>
<keyword evidence="22" id="KW-1185">Reference proteome</keyword>
<dbReference type="InterPro" id="IPR001932">
    <property type="entry name" value="PPM-type_phosphatase-like_dom"/>
</dbReference>
<feature type="compositionally biased region" description="Polar residues" evidence="17">
    <location>
        <begin position="495"/>
        <end position="530"/>
    </location>
</feature>
<evidence type="ECO:0000256" key="17">
    <source>
        <dbReference type="SAM" id="MobiDB-lite"/>
    </source>
</evidence>
<dbReference type="Proteomes" id="UP000547976">
    <property type="component" value="Unassembled WGS sequence"/>
</dbReference>
<dbReference type="Pfam" id="PF13855">
    <property type="entry name" value="LRR_8"/>
    <property type="match status" value="3"/>
</dbReference>
<dbReference type="InterPro" id="IPR003591">
    <property type="entry name" value="Leu-rich_rpt_typical-subtyp"/>
</dbReference>
<dbReference type="PANTHER" id="PTHR48051">
    <property type="match status" value="1"/>
</dbReference>
<dbReference type="GO" id="GO:0005737">
    <property type="term" value="C:cytoplasm"/>
    <property type="evidence" value="ECO:0007669"/>
    <property type="project" value="TreeGrafter"/>
</dbReference>
<accession>A0A8H5P9J3</accession>
<feature type="compositionally biased region" description="Basic and acidic residues" evidence="17">
    <location>
        <begin position="464"/>
        <end position="480"/>
    </location>
</feature>
<dbReference type="SUPFAM" id="SSF52058">
    <property type="entry name" value="L domain-like"/>
    <property type="match status" value="2"/>
</dbReference>
<evidence type="ECO:0000256" key="8">
    <source>
        <dbReference type="ARBA" id="ARBA00022723"/>
    </source>
</evidence>
<dbReference type="PROSITE" id="PS51450">
    <property type="entry name" value="LRR"/>
    <property type="match status" value="1"/>
</dbReference>
<protein>
    <recommendedName>
        <fullName evidence="6">Adenylate cyclase</fullName>
        <ecNumber evidence="5">4.6.1.1</ecNumber>
    </recommendedName>
    <alternativeName>
        <fullName evidence="15">ATP pyrophosphate-lyase</fullName>
    </alternativeName>
    <alternativeName>
        <fullName evidence="16">Adenylyl cyclase</fullName>
    </alternativeName>
</protein>
<dbReference type="PROSITE" id="PS51746">
    <property type="entry name" value="PPM_2"/>
    <property type="match status" value="1"/>
</dbReference>
<dbReference type="InterPro" id="IPR036457">
    <property type="entry name" value="PPM-type-like_dom_sf"/>
</dbReference>
<evidence type="ECO:0000256" key="7">
    <source>
        <dbReference type="ARBA" id="ARBA00022614"/>
    </source>
</evidence>
<dbReference type="InterPro" id="IPR013716">
    <property type="entry name" value="Adenylate_cyclase_G-a-bd"/>
</dbReference>
<comment type="cofactor">
    <cofactor evidence="2">
        <name>Mg(2+)</name>
        <dbReference type="ChEBI" id="CHEBI:18420"/>
    </cofactor>
</comment>
<dbReference type="GO" id="GO:0005524">
    <property type="term" value="F:ATP binding"/>
    <property type="evidence" value="ECO:0007669"/>
    <property type="project" value="UniProtKB-KW"/>
</dbReference>
<keyword evidence="9" id="KW-0677">Repeat</keyword>
<dbReference type="FunFam" id="3.80.10.10:FF:000220">
    <property type="entry name" value="Adenylate cyclase AcyA"/>
    <property type="match status" value="1"/>
</dbReference>
<dbReference type="SUPFAM" id="SSF55073">
    <property type="entry name" value="Nucleotide cyclase"/>
    <property type="match status" value="1"/>
</dbReference>
<dbReference type="CDD" id="cd07302">
    <property type="entry name" value="CHD"/>
    <property type="match status" value="1"/>
</dbReference>
<dbReference type="PROSITE" id="PS50125">
    <property type="entry name" value="GUANYLATE_CYCLASE_2"/>
    <property type="match status" value="1"/>
</dbReference>
<keyword evidence="8" id="KW-0479">Metal-binding</keyword>
<dbReference type="InterPro" id="IPR001054">
    <property type="entry name" value="A/G_cyclase"/>
</dbReference>
<dbReference type="InterPro" id="IPR032675">
    <property type="entry name" value="LRR_dom_sf"/>
</dbReference>
<proteinExistence type="inferred from homology"/>
<evidence type="ECO:0000256" key="16">
    <source>
        <dbReference type="ARBA" id="ARBA00032637"/>
    </source>
</evidence>
<dbReference type="InterPro" id="IPR055071">
    <property type="entry name" value="RA_PHLPP-like"/>
</dbReference>
<feature type="domain" description="PPM-type phosphatase" evidence="20">
    <location>
        <begin position="1528"/>
        <end position="1804"/>
    </location>
</feature>
<comment type="similarity">
    <text evidence="4">Belongs to the adenylyl cyclase class-3 family.</text>
</comment>
<dbReference type="SMART" id="SM00332">
    <property type="entry name" value="PP2Cc"/>
    <property type="match status" value="1"/>
</dbReference>
<feature type="compositionally biased region" description="Basic residues" evidence="17">
    <location>
        <begin position="531"/>
        <end position="548"/>
    </location>
</feature>
<dbReference type="SUPFAM" id="SSF81606">
    <property type="entry name" value="PP2C-like"/>
    <property type="match status" value="1"/>
</dbReference>
<evidence type="ECO:0000256" key="15">
    <source>
        <dbReference type="ARBA" id="ARBA00032597"/>
    </source>
</evidence>
<feature type="region of interest" description="Disordered" evidence="17">
    <location>
        <begin position="332"/>
        <end position="400"/>
    </location>
</feature>
<feature type="compositionally biased region" description="Polar residues" evidence="17">
    <location>
        <begin position="161"/>
        <end position="170"/>
    </location>
</feature>
<dbReference type="GO" id="GO:0000287">
    <property type="term" value="F:magnesium ion binding"/>
    <property type="evidence" value="ECO:0007669"/>
    <property type="project" value="InterPro"/>
</dbReference>
<feature type="compositionally biased region" description="Polar residues" evidence="17">
    <location>
        <begin position="1293"/>
        <end position="1319"/>
    </location>
</feature>
<feature type="compositionally biased region" description="Polar residues" evidence="17">
    <location>
        <begin position="240"/>
        <end position="288"/>
    </location>
</feature>
<dbReference type="EMBL" id="JAAOAV010000168">
    <property type="protein sequence ID" value="KAF5592616.1"/>
    <property type="molecule type" value="Genomic_DNA"/>
</dbReference>
<feature type="compositionally biased region" description="Low complexity" evidence="17">
    <location>
        <begin position="435"/>
        <end position="451"/>
    </location>
</feature>
<dbReference type="Pfam" id="PF00211">
    <property type="entry name" value="Guanylate_cyc"/>
    <property type="match status" value="1"/>
</dbReference>